<evidence type="ECO:0000256" key="6">
    <source>
        <dbReference type="ARBA" id="ARBA00023196"/>
    </source>
</evidence>
<evidence type="ECO:0000256" key="7">
    <source>
        <dbReference type="ARBA" id="ARBA00023310"/>
    </source>
</evidence>
<dbReference type="PANTHER" id="PTHR11910">
    <property type="entry name" value="ATP SYNTHASE DELTA CHAIN"/>
    <property type="match status" value="1"/>
</dbReference>
<keyword evidence="2 8" id="KW-0813">Transport</keyword>
<dbReference type="InterPro" id="IPR000711">
    <property type="entry name" value="ATPase_OSCP/dsu"/>
</dbReference>
<keyword evidence="5 8" id="KW-0472">Membrane</keyword>
<dbReference type="InterPro" id="IPR020781">
    <property type="entry name" value="ATPase_OSCP/d_CS"/>
</dbReference>
<organism evidence="9 10">
    <name type="scientific">Candidatus Doolittlea endobia</name>
    <dbReference type="NCBI Taxonomy" id="1778262"/>
    <lineage>
        <taxon>Bacteria</taxon>
        <taxon>Pseudomonadati</taxon>
        <taxon>Pseudomonadota</taxon>
        <taxon>Gammaproteobacteria</taxon>
        <taxon>Enterobacterales</taxon>
        <taxon>Enterobacteriaceae</taxon>
        <taxon>Candidatus Doolittlea</taxon>
    </lineage>
</organism>
<dbReference type="GO" id="GO:0005886">
    <property type="term" value="C:plasma membrane"/>
    <property type="evidence" value="ECO:0007669"/>
    <property type="project" value="UniProtKB-SubCell"/>
</dbReference>
<evidence type="ECO:0000313" key="9">
    <source>
        <dbReference type="EMBL" id="CUX96779.1"/>
    </source>
</evidence>
<dbReference type="SUPFAM" id="SSF47928">
    <property type="entry name" value="N-terminal domain of the delta subunit of the F1F0-ATP synthase"/>
    <property type="match status" value="1"/>
</dbReference>
<evidence type="ECO:0000256" key="2">
    <source>
        <dbReference type="ARBA" id="ARBA00022448"/>
    </source>
</evidence>
<dbReference type="Pfam" id="PF00213">
    <property type="entry name" value="OSCP"/>
    <property type="match status" value="1"/>
</dbReference>
<dbReference type="PATRIC" id="fig|1778262.3.peg.971"/>
<evidence type="ECO:0000256" key="1">
    <source>
        <dbReference type="ARBA" id="ARBA00004370"/>
    </source>
</evidence>
<evidence type="ECO:0000256" key="8">
    <source>
        <dbReference type="HAMAP-Rule" id="MF_01416"/>
    </source>
</evidence>
<comment type="similarity">
    <text evidence="8">Belongs to the ATPase delta chain family.</text>
</comment>
<comment type="subcellular location">
    <subcellularLocation>
        <location evidence="8">Cell membrane</location>
        <topology evidence="8">Peripheral membrane protein</topology>
    </subcellularLocation>
    <subcellularLocation>
        <location evidence="1">Membrane</location>
    </subcellularLocation>
</comment>
<dbReference type="GO" id="GO:0046933">
    <property type="term" value="F:proton-transporting ATP synthase activity, rotational mechanism"/>
    <property type="evidence" value="ECO:0007669"/>
    <property type="project" value="UniProtKB-UniRule"/>
</dbReference>
<reference evidence="10" key="1">
    <citation type="submission" date="2016-01" db="EMBL/GenBank/DDBJ databases">
        <authorList>
            <person name="Husnik F."/>
        </authorList>
    </citation>
    <scope>NUCLEOTIDE SEQUENCE [LARGE SCALE GENOMIC DNA]</scope>
</reference>
<dbReference type="HAMAP" id="MF_01416">
    <property type="entry name" value="ATP_synth_delta_bact"/>
    <property type="match status" value="1"/>
</dbReference>
<dbReference type="Gene3D" id="1.10.520.20">
    <property type="entry name" value="N-terminal domain of the delta subunit of the F1F0-ATP synthase"/>
    <property type="match status" value="1"/>
</dbReference>
<comment type="function">
    <text evidence="8">F(1)F(0) ATP synthase produces ATP from ADP in the presence of a proton or sodium gradient. F-type ATPases consist of two structural domains, F(1) containing the extramembraneous catalytic core and F(0) containing the membrane proton channel, linked together by a central stalk and a peripheral stalk. During catalysis, ATP synthesis in the catalytic domain of F(1) is coupled via a rotary mechanism of the central stalk subunits to proton translocation.</text>
</comment>
<evidence type="ECO:0000256" key="5">
    <source>
        <dbReference type="ARBA" id="ARBA00023136"/>
    </source>
</evidence>
<dbReference type="STRING" id="1778262.MHIR_DE00531"/>
<keyword evidence="6 8" id="KW-0139">CF(1)</keyword>
<proteinExistence type="inferred from homology"/>
<dbReference type="EMBL" id="LN999833">
    <property type="protein sequence ID" value="CUX96779.1"/>
    <property type="molecule type" value="Genomic_DNA"/>
</dbReference>
<dbReference type="NCBIfam" id="TIGR01145">
    <property type="entry name" value="ATP_synt_delta"/>
    <property type="match status" value="1"/>
</dbReference>
<name>A0A143WV55_9ENTR</name>
<comment type="function">
    <text evidence="8">This protein is part of the stalk that links CF(0) to CF(1). It either transmits conformational changes from CF(0) to CF(1) or is implicated in proton conduction.</text>
</comment>
<sequence>MSCNERIAVLLSKAVAPEKLAKAFITVCDEELNLAGQNLIRVMSENGRLTVFPDGLKQFILLRSAQEVTVTVDVIYASILKEKQLETISSAMKQRLSRKVKLNCKIDKTIVAGIIIRIGNMLIDSSVRGRLERLTRSVLQF</sequence>
<dbReference type="GO" id="GO:0045259">
    <property type="term" value="C:proton-transporting ATP synthase complex"/>
    <property type="evidence" value="ECO:0007669"/>
    <property type="project" value="UniProtKB-KW"/>
</dbReference>
<dbReference type="AlphaFoldDB" id="A0A143WV55"/>
<keyword evidence="7 8" id="KW-0066">ATP synthesis</keyword>
<evidence type="ECO:0000313" key="10">
    <source>
        <dbReference type="Proteomes" id="UP000095322"/>
    </source>
</evidence>
<dbReference type="InterPro" id="IPR026015">
    <property type="entry name" value="ATP_synth_OSCP/delta_N_sf"/>
</dbReference>
<keyword evidence="3 8" id="KW-0375">Hydrogen ion transport</keyword>
<dbReference type="Proteomes" id="UP000095322">
    <property type="component" value="Chromosome I"/>
</dbReference>
<accession>A0A143WV55</accession>
<protein>
    <recommendedName>
        <fullName evidence="8">ATP synthase subunit delta</fullName>
    </recommendedName>
    <alternativeName>
        <fullName evidence="8">ATP synthase F(1) sector subunit delta</fullName>
    </alternativeName>
    <alternativeName>
        <fullName evidence="8">F-type ATPase subunit delta</fullName>
        <shortName evidence="8">F-ATPase subunit delta</shortName>
    </alternativeName>
</protein>
<evidence type="ECO:0000256" key="3">
    <source>
        <dbReference type="ARBA" id="ARBA00022781"/>
    </source>
</evidence>
<keyword evidence="8" id="KW-1003">Cell membrane</keyword>
<keyword evidence="4 8" id="KW-0406">Ion transport</keyword>
<keyword evidence="10" id="KW-1185">Reference proteome</keyword>
<dbReference type="PRINTS" id="PR00125">
    <property type="entry name" value="ATPASEDELTA"/>
</dbReference>
<gene>
    <name evidence="8 9" type="primary">atpH</name>
    <name evidence="9" type="ORF">MHIR_DE00531</name>
</gene>
<evidence type="ECO:0000256" key="4">
    <source>
        <dbReference type="ARBA" id="ARBA00023065"/>
    </source>
</evidence>
<dbReference type="PROSITE" id="PS00389">
    <property type="entry name" value="ATPASE_DELTA"/>
    <property type="match status" value="1"/>
</dbReference>
<dbReference type="KEGG" id="den:MHIR_DE00531"/>